<dbReference type="EMBL" id="JACIIV010000037">
    <property type="protein sequence ID" value="MBB6229232.1"/>
    <property type="molecule type" value="Genomic_DNA"/>
</dbReference>
<dbReference type="RefSeq" id="WP_184202770.1">
    <property type="nucleotide sequence ID" value="NZ_BMOX01000063.1"/>
</dbReference>
<protein>
    <recommendedName>
        <fullName evidence="1">Ice-binding protein C-terminal domain-containing protein</fullName>
    </recommendedName>
</protein>
<dbReference type="Proteomes" id="UP000538147">
    <property type="component" value="Unassembled WGS sequence"/>
</dbReference>
<keyword evidence="3" id="KW-1185">Reference proteome</keyword>
<dbReference type="InterPro" id="IPR013424">
    <property type="entry name" value="Ice-binding_C"/>
</dbReference>
<dbReference type="Pfam" id="PF07589">
    <property type="entry name" value="PEP-CTERM"/>
    <property type="match status" value="1"/>
</dbReference>
<accession>A0A841LJ34</accession>
<evidence type="ECO:0000259" key="1">
    <source>
        <dbReference type="Pfam" id="PF07589"/>
    </source>
</evidence>
<evidence type="ECO:0000313" key="2">
    <source>
        <dbReference type="EMBL" id="MBB6229232.1"/>
    </source>
</evidence>
<reference evidence="2 3" key="1">
    <citation type="submission" date="2020-08" db="EMBL/GenBank/DDBJ databases">
        <title>Genomic Encyclopedia of Type Strains, Phase IV (KMG-IV): sequencing the most valuable type-strain genomes for metagenomic binning, comparative biology and taxonomic classification.</title>
        <authorList>
            <person name="Goeker M."/>
        </authorList>
    </citation>
    <scope>NUCLEOTIDE SEQUENCE [LARGE SCALE GENOMIC DNA]</scope>
    <source>
        <strain evidence="2 3">DSM 102189</strain>
    </source>
</reference>
<dbReference type="NCBIfam" id="NF035944">
    <property type="entry name" value="PEPxxWA-CTERM"/>
    <property type="match status" value="1"/>
</dbReference>
<comment type="caution">
    <text evidence="2">The sequence shown here is derived from an EMBL/GenBank/DDBJ whole genome shotgun (WGS) entry which is preliminary data.</text>
</comment>
<evidence type="ECO:0000313" key="3">
    <source>
        <dbReference type="Proteomes" id="UP000538147"/>
    </source>
</evidence>
<feature type="domain" description="Ice-binding protein C-terminal" evidence="1">
    <location>
        <begin position="147"/>
        <end position="171"/>
    </location>
</feature>
<dbReference type="AlphaFoldDB" id="A0A841LJ34"/>
<gene>
    <name evidence="2" type="ORF">FHS79_003433</name>
</gene>
<sequence>MFWSACKYLGITGTASIVSGSPLTVSFPITGGSLNSALSGFILHEGSGVSLTGGSNTLGLSNFIIDTVSQRILGDASLNGSLIANDLSLFTFDLSSVTAAQLTDLSSPSLSLFFTPGAASALTQVFGAPDLAGVQFGLAATGPSVAAVPEPASWAMLICGFGLVGVVARRRQARTVVTS</sequence>
<proteinExistence type="predicted"/>
<organism evidence="2 3">
    <name type="scientific">Polymorphobacter multimanifer</name>
    <dbReference type="NCBI Taxonomy" id="1070431"/>
    <lineage>
        <taxon>Bacteria</taxon>
        <taxon>Pseudomonadati</taxon>
        <taxon>Pseudomonadota</taxon>
        <taxon>Alphaproteobacteria</taxon>
        <taxon>Sphingomonadales</taxon>
        <taxon>Sphingosinicellaceae</taxon>
        <taxon>Polymorphobacter</taxon>
    </lineage>
</organism>
<dbReference type="NCBIfam" id="TIGR02595">
    <property type="entry name" value="PEP_CTERM"/>
    <property type="match status" value="1"/>
</dbReference>
<name>A0A841LJ34_9SPHN</name>